<dbReference type="AlphaFoldDB" id="A0A4Z1E2G8"/>
<gene>
    <name evidence="2" type="ORF">SERN_2475</name>
</gene>
<name>A0A4Z1E2G8_9MICO</name>
<dbReference type="OrthoDB" id="9809594at2"/>
<dbReference type="Proteomes" id="UP000297318">
    <property type="component" value="Unassembled WGS sequence"/>
</dbReference>
<comment type="caution">
    <text evidence="2">The sequence shown here is derived from an EMBL/GenBank/DDBJ whole genome shotgun (WGS) entry which is preliminary data.</text>
</comment>
<feature type="domain" description="Glycosyl transferase family 28 C-terminal" evidence="1">
    <location>
        <begin position="233"/>
        <end position="286"/>
    </location>
</feature>
<keyword evidence="3" id="KW-1185">Reference proteome</keyword>
<dbReference type="InterPro" id="IPR007235">
    <property type="entry name" value="Glyco_trans_28_C"/>
</dbReference>
<dbReference type="Gene3D" id="3.40.50.2000">
    <property type="entry name" value="Glycogen Phosphorylase B"/>
    <property type="match status" value="1"/>
</dbReference>
<organism evidence="2 3">
    <name type="scientific">Serinibacter arcticus</name>
    <dbReference type="NCBI Taxonomy" id="1655435"/>
    <lineage>
        <taxon>Bacteria</taxon>
        <taxon>Bacillati</taxon>
        <taxon>Actinomycetota</taxon>
        <taxon>Actinomycetes</taxon>
        <taxon>Micrococcales</taxon>
        <taxon>Beutenbergiaceae</taxon>
        <taxon>Serinibacter</taxon>
    </lineage>
</organism>
<protein>
    <recommendedName>
        <fullName evidence="1">Glycosyl transferase family 28 C-terminal domain-containing protein</fullName>
    </recommendedName>
</protein>
<reference evidence="2 3" key="1">
    <citation type="submission" date="2018-11" db="EMBL/GenBank/DDBJ databases">
        <title>Complete genome sequencing of the Actinobacteria Serinibacter sp. K3-2.</title>
        <authorList>
            <person name="Rakitin A.L."/>
            <person name="Beletsky A.V."/>
            <person name="Mardanov A.V."/>
            <person name="Ravin N.V."/>
            <person name="Gromova A.S."/>
            <person name="Filippova S.N."/>
            <person name="Gal'Chenko V.F."/>
        </authorList>
    </citation>
    <scope>NUCLEOTIDE SEQUENCE [LARGE SCALE GENOMIC DNA]</scope>
    <source>
        <strain evidence="2 3">K3-2</strain>
    </source>
</reference>
<evidence type="ECO:0000313" key="3">
    <source>
        <dbReference type="Proteomes" id="UP000297318"/>
    </source>
</evidence>
<evidence type="ECO:0000259" key="1">
    <source>
        <dbReference type="Pfam" id="PF04101"/>
    </source>
</evidence>
<dbReference type="SUPFAM" id="SSF53756">
    <property type="entry name" value="UDP-Glycosyltransferase/glycogen phosphorylase"/>
    <property type="match status" value="1"/>
</dbReference>
<dbReference type="GO" id="GO:0016758">
    <property type="term" value="F:hexosyltransferase activity"/>
    <property type="evidence" value="ECO:0007669"/>
    <property type="project" value="InterPro"/>
</dbReference>
<dbReference type="EMBL" id="RHPJ01000003">
    <property type="protein sequence ID" value="TGO04882.1"/>
    <property type="molecule type" value="Genomic_DNA"/>
</dbReference>
<dbReference type="Pfam" id="PF04101">
    <property type="entry name" value="Glyco_tran_28_C"/>
    <property type="match status" value="1"/>
</dbReference>
<dbReference type="RefSeq" id="WP_135850413.1">
    <property type="nucleotide sequence ID" value="NZ_RHPJ01000003.1"/>
</dbReference>
<proteinExistence type="predicted"/>
<accession>A0A4Z1E2G8</accession>
<sequence>MSTIGWYVHHHGSGHLVRFLAIRPHLDADVVVFSSRPAPPELPARTRWVALDRDDDVRTDRDGVALDPHDLRRSRPTAGGALHWAPLHHAGHAARLATIAAVLAEETPSAFVVDVSVEVAVLVRLLGVPLVLMTQPGVRDDAPHALAHRLADAVVATWPSGRSDPSGLDPIEVGGISRFDGRPRAGDPVPGRVLLLGGGSVGERAGVAGVASRDWHRLGGDGPWVEDPWPEICAAEVVVSAAGQNAVADLAAAGARAVVVPEDRPFDEQRATAHELRAAGLAVVVDAWPDDDAWPALLERARQLRPDWSAWQVAGAAARAAAVVSAVADGRSPTGERAGVSA</sequence>
<evidence type="ECO:0000313" key="2">
    <source>
        <dbReference type="EMBL" id="TGO04882.1"/>
    </source>
</evidence>